<proteinExistence type="inferred from homology"/>
<sequence length="390" mass="41917">MGPSGRGRSVVNRGVVIVCALSVLTVTGGLAATTAHAALPPPAVAHRPSPSPSPEPSPSRSEPAEGEGADGESAEAGGADGELEKVRTRIEELHGEAGSATDAYNAAVERAERQERELTAVNRRVKRNKSALKELRGRAGAMARAQYRSGGLPASTRLALAEDPEEFLRSLGLLRKGQRATSGVMTDLVRLGADLEDDREAAAERHAALEKTRKERGTAKREVEAKLEKARKLESSLAAEERARLKELEERTAQARQLRWLKTGVLEEIDGKAGKRGKKAIAFALAQIGKDYEWGAEGPETFDCSGLTLRAWEAAGVTVPRTSQEQWRQLTRVDITDMRPGDLIVYQEDASHVGLYLGDGEMVHAPRTGRQIRVEGAGALPILGVVRPDA</sequence>
<dbReference type="GO" id="GO:0006508">
    <property type="term" value="P:proteolysis"/>
    <property type="evidence" value="ECO:0007669"/>
    <property type="project" value="UniProtKB-KW"/>
</dbReference>
<keyword evidence="2" id="KW-0645">Protease</keyword>
<comment type="caution">
    <text evidence="9">The sequence shown here is derived from an EMBL/GenBank/DDBJ whole genome shotgun (WGS) entry which is preliminary data.</text>
</comment>
<evidence type="ECO:0000256" key="4">
    <source>
        <dbReference type="ARBA" id="ARBA00022807"/>
    </source>
</evidence>
<evidence type="ECO:0000256" key="1">
    <source>
        <dbReference type="ARBA" id="ARBA00007074"/>
    </source>
</evidence>
<dbReference type="GO" id="GO:0008234">
    <property type="term" value="F:cysteine-type peptidase activity"/>
    <property type="evidence" value="ECO:0007669"/>
    <property type="project" value="UniProtKB-KW"/>
</dbReference>
<evidence type="ECO:0000256" key="2">
    <source>
        <dbReference type="ARBA" id="ARBA00022670"/>
    </source>
</evidence>
<keyword evidence="7" id="KW-0732">Signal</keyword>
<keyword evidence="4" id="KW-0788">Thiol protease</keyword>
<feature type="compositionally biased region" description="Pro residues" evidence="6">
    <location>
        <begin position="40"/>
        <end position="57"/>
    </location>
</feature>
<evidence type="ECO:0000256" key="5">
    <source>
        <dbReference type="SAM" id="Coils"/>
    </source>
</evidence>
<keyword evidence="3" id="KW-0378">Hydrolase</keyword>
<evidence type="ECO:0000256" key="7">
    <source>
        <dbReference type="SAM" id="SignalP"/>
    </source>
</evidence>
<feature type="coiled-coil region" evidence="5">
    <location>
        <begin position="104"/>
        <end position="131"/>
    </location>
</feature>
<dbReference type="EMBL" id="JACXYU010000019">
    <property type="protein sequence ID" value="MBD3934734.1"/>
    <property type="molecule type" value="Genomic_DNA"/>
</dbReference>
<evidence type="ECO:0000259" key="8">
    <source>
        <dbReference type="PROSITE" id="PS51935"/>
    </source>
</evidence>
<dbReference type="InterPro" id="IPR000064">
    <property type="entry name" value="NLP_P60_dom"/>
</dbReference>
<dbReference type="PANTHER" id="PTHR47359">
    <property type="entry name" value="PEPTIDOGLYCAN DL-ENDOPEPTIDASE CWLO"/>
    <property type="match status" value="1"/>
</dbReference>
<dbReference type="PROSITE" id="PS51935">
    <property type="entry name" value="NLPC_P60"/>
    <property type="match status" value="1"/>
</dbReference>
<evidence type="ECO:0000313" key="9">
    <source>
        <dbReference type="EMBL" id="MBD3934734.1"/>
    </source>
</evidence>
<reference evidence="9" key="1">
    <citation type="submission" date="2020-09" db="EMBL/GenBank/DDBJ databases">
        <title>Secondary metabolite and genome analysis of marine Streptomyces chumphonensis KK1-2T.</title>
        <authorList>
            <person name="Phongsopitanun W."/>
            <person name="Kanchanasin P."/>
            <person name="Pittayakhajonwut P."/>
            <person name="Suwanborirux K."/>
            <person name="Tanasupawat S."/>
        </authorList>
    </citation>
    <scope>NUCLEOTIDE SEQUENCE</scope>
    <source>
        <strain evidence="9">KK1-2</strain>
    </source>
</reference>
<name>A0A927F393_9ACTN</name>
<accession>A0A927F393</accession>
<dbReference type="PANTHER" id="PTHR47359:SF3">
    <property type="entry name" value="NLP_P60 DOMAIN-CONTAINING PROTEIN-RELATED"/>
    <property type="match status" value="1"/>
</dbReference>
<organism evidence="9 10">
    <name type="scientific">Streptomyces chumphonensis</name>
    <dbReference type="NCBI Taxonomy" id="1214925"/>
    <lineage>
        <taxon>Bacteria</taxon>
        <taxon>Bacillati</taxon>
        <taxon>Actinomycetota</taxon>
        <taxon>Actinomycetes</taxon>
        <taxon>Kitasatosporales</taxon>
        <taxon>Streptomycetaceae</taxon>
        <taxon>Streptomyces</taxon>
    </lineage>
</organism>
<dbReference type="InterPro" id="IPR051794">
    <property type="entry name" value="PG_Endopeptidase_C40"/>
</dbReference>
<feature type="signal peptide" evidence="7">
    <location>
        <begin position="1"/>
        <end position="37"/>
    </location>
</feature>
<evidence type="ECO:0000313" key="10">
    <source>
        <dbReference type="Proteomes" id="UP000632289"/>
    </source>
</evidence>
<dbReference type="Proteomes" id="UP000632289">
    <property type="component" value="Unassembled WGS sequence"/>
</dbReference>
<dbReference type="Gene3D" id="3.90.1720.10">
    <property type="entry name" value="endopeptidase domain like (from Nostoc punctiforme)"/>
    <property type="match status" value="1"/>
</dbReference>
<keyword evidence="10" id="KW-1185">Reference proteome</keyword>
<dbReference type="Pfam" id="PF00877">
    <property type="entry name" value="NLPC_P60"/>
    <property type="match status" value="1"/>
</dbReference>
<protein>
    <submittedName>
        <fullName evidence="9">C40 family peptidase</fullName>
    </submittedName>
</protein>
<feature type="region of interest" description="Disordered" evidence="6">
    <location>
        <begin position="202"/>
        <end position="223"/>
    </location>
</feature>
<evidence type="ECO:0000256" key="6">
    <source>
        <dbReference type="SAM" id="MobiDB-lite"/>
    </source>
</evidence>
<feature type="domain" description="NlpC/P60" evidence="8">
    <location>
        <begin position="274"/>
        <end position="390"/>
    </location>
</feature>
<keyword evidence="5" id="KW-0175">Coiled coil</keyword>
<feature type="compositionally biased region" description="Acidic residues" evidence="6">
    <location>
        <begin position="64"/>
        <end position="73"/>
    </location>
</feature>
<evidence type="ECO:0000256" key="3">
    <source>
        <dbReference type="ARBA" id="ARBA00022801"/>
    </source>
</evidence>
<dbReference type="SUPFAM" id="SSF54001">
    <property type="entry name" value="Cysteine proteinases"/>
    <property type="match status" value="1"/>
</dbReference>
<dbReference type="InterPro" id="IPR038765">
    <property type="entry name" value="Papain-like_cys_pep_sf"/>
</dbReference>
<feature type="region of interest" description="Disordered" evidence="6">
    <location>
        <begin position="40"/>
        <end position="82"/>
    </location>
</feature>
<dbReference type="AlphaFoldDB" id="A0A927F393"/>
<gene>
    <name evidence="9" type="ORF">IF129_24625</name>
</gene>
<feature type="chain" id="PRO_5038058889" evidence="7">
    <location>
        <begin position="38"/>
        <end position="390"/>
    </location>
</feature>
<comment type="similarity">
    <text evidence="1">Belongs to the peptidase C40 family.</text>
</comment>
<dbReference type="Gene3D" id="6.10.250.3150">
    <property type="match status" value="1"/>
</dbReference>